<keyword evidence="2" id="KW-1185">Reference proteome</keyword>
<gene>
    <name evidence="1" type="ORF">ACFPIB_02095</name>
</gene>
<proteinExistence type="predicted"/>
<dbReference type="EMBL" id="JBHSKT010000001">
    <property type="protein sequence ID" value="MFC5269383.1"/>
    <property type="molecule type" value="Genomic_DNA"/>
</dbReference>
<accession>A0ABW0E7A3</accession>
<dbReference type="Proteomes" id="UP001596161">
    <property type="component" value="Unassembled WGS sequence"/>
</dbReference>
<evidence type="ECO:0000313" key="2">
    <source>
        <dbReference type="Proteomes" id="UP001596161"/>
    </source>
</evidence>
<protein>
    <recommendedName>
        <fullName evidence="3">Lipoprotein</fullName>
    </recommendedName>
</protein>
<name>A0ABW0E7A3_9BACT</name>
<evidence type="ECO:0008006" key="3">
    <source>
        <dbReference type="Google" id="ProtNLM"/>
    </source>
</evidence>
<dbReference type="RefSeq" id="WP_378015761.1">
    <property type="nucleotide sequence ID" value="NZ_JBHSKT010000001.1"/>
</dbReference>
<evidence type="ECO:0000313" key="1">
    <source>
        <dbReference type="EMBL" id="MFC5269383.1"/>
    </source>
</evidence>
<organism evidence="1 2">
    <name type="scientific">Adhaeribacter terreus</name>
    <dbReference type="NCBI Taxonomy" id="529703"/>
    <lineage>
        <taxon>Bacteria</taxon>
        <taxon>Pseudomonadati</taxon>
        <taxon>Bacteroidota</taxon>
        <taxon>Cytophagia</taxon>
        <taxon>Cytophagales</taxon>
        <taxon>Hymenobacteraceae</taxon>
        <taxon>Adhaeribacter</taxon>
    </lineage>
</organism>
<sequence>MRNYALYFSKIILLLVFGVALSSCEEKCGPTLNPLLTETEKAFIANQPGDTLHFEDNAGEKYYMVCKNKTLAASGFSHTGHNNPCEDTDVRWDKLVAEFEGNILNDQNQPISLRIKIEGGYQPYDPGGLELNPACNSNYKCFFYLIFNNSEKGLYQPQTFWGRTEGSLFPVIINYGFKSEIMLGGQKFQKINTNSIANKCSGETSLVPAGLDSVYYSTQYGLIRLTTVGGKKYQRVL</sequence>
<comment type="caution">
    <text evidence="1">The sequence shown here is derived from an EMBL/GenBank/DDBJ whole genome shotgun (WGS) entry which is preliminary data.</text>
</comment>
<reference evidence="2" key="1">
    <citation type="journal article" date="2019" name="Int. J. Syst. Evol. Microbiol.">
        <title>The Global Catalogue of Microorganisms (GCM) 10K type strain sequencing project: providing services to taxonomists for standard genome sequencing and annotation.</title>
        <authorList>
            <consortium name="The Broad Institute Genomics Platform"/>
            <consortium name="The Broad Institute Genome Sequencing Center for Infectious Disease"/>
            <person name="Wu L."/>
            <person name="Ma J."/>
        </authorList>
    </citation>
    <scope>NUCLEOTIDE SEQUENCE [LARGE SCALE GENOMIC DNA]</scope>
    <source>
        <strain evidence="2">KACC 12602</strain>
    </source>
</reference>
<dbReference type="PROSITE" id="PS51257">
    <property type="entry name" value="PROKAR_LIPOPROTEIN"/>
    <property type="match status" value="1"/>
</dbReference>